<feature type="region of interest" description="Disordered" evidence="1">
    <location>
        <begin position="27"/>
        <end position="61"/>
    </location>
</feature>
<protein>
    <submittedName>
        <fullName evidence="2">Uncharacterized protein</fullName>
    </submittedName>
</protein>
<dbReference type="Proteomes" id="UP001196413">
    <property type="component" value="Unassembled WGS sequence"/>
</dbReference>
<reference evidence="2" key="1">
    <citation type="submission" date="2021-06" db="EMBL/GenBank/DDBJ databases">
        <title>Parelaphostrongylus tenuis whole genome reference sequence.</title>
        <authorList>
            <person name="Garwood T.J."/>
            <person name="Larsen P.A."/>
            <person name="Fountain-Jones N.M."/>
            <person name="Garbe J.R."/>
            <person name="Macchietto M.G."/>
            <person name="Kania S.A."/>
            <person name="Gerhold R.W."/>
            <person name="Richards J.E."/>
            <person name="Wolf T.M."/>
        </authorList>
    </citation>
    <scope>NUCLEOTIDE SEQUENCE</scope>
    <source>
        <strain evidence="2">MNPRO001-30</strain>
        <tissue evidence="2">Meninges</tissue>
    </source>
</reference>
<sequence length="80" mass="9046">MHRPPIRTSTLQIRDLCLGEQFWSPASAELRSSNTDSKDPLRFGRQRENDQDADVETNGKDPTLTIEELANDCDYGHATL</sequence>
<gene>
    <name evidence="2" type="ORF">KIN20_008740</name>
</gene>
<keyword evidence="3" id="KW-1185">Reference proteome</keyword>
<dbReference type="AlphaFoldDB" id="A0AAD5M579"/>
<evidence type="ECO:0000313" key="3">
    <source>
        <dbReference type="Proteomes" id="UP001196413"/>
    </source>
</evidence>
<proteinExistence type="predicted"/>
<feature type="compositionally biased region" description="Basic and acidic residues" evidence="1">
    <location>
        <begin position="36"/>
        <end position="50"/>
    </location>
</feature>
<comment type="caution">
    <text evidence="2">The sequence shown here is derived from an EMBL/GenBank/DDBJ whole genome shotgun (WGS) entry which is preliminary data.</text>
</comment>
<dbReference type="EMBL" id="JAHQIW010001382">
    <property type="protein sequence ID" value="KAJ1352412.1"/>
    <property type="molecule type" value="Genomic_DNA"/>
</dbReference>
<name>A0AAD5M579_PARTN</name>
<evidence type="ECO:0000313" key="2">
    <source>
        <dbReference type="EMBL" id="KAJ1352412.1"/>
    </source>
</evidence>
<evidence type="ECO:0000256" key="1">
    <source>
        <dbReference type="SAM" id="MobiDB-lite"/>
    </source>
</evidence>
<organism evidence="2 3">
    <name type="scientific">Parelaphostrongylus tenuis</name>
    <name type="common">Meningeal worm</name>
    <dbReference type="NCBI Taxonomy" id="148309"/>
    <lineage>
        <taxon>Eukaryota</taxon>
        <taxon>Metazoa</taxon>
        <taxon>Ecdysozoa</taxon>
        <taxon>Nematoda</taxon>
        <taxon>Chromadorea</taxon>
        <taxon>Rhabditida</taxon>
        <taxon>Rhabditina</taxon>
        <taxon>Rhabditomorpha</taxon>
        <taxon>Strongyloidea</taxon>
        <taxon>Metastrongylidae</taxon>
        <taxon>Parelaphostrongylus</taxon>
    </lineage>
</organism>
<accession>A0AAD5M579</accession>